<dbReference type="EMBL" id="WVTJ01000197">
    <property type="protein sequence ID" value="MXS54426.1"/>
    <property type="molecule type" value="Genomic_DNA"/>
</dbReference>
<sequence length="38" mass="4303">VIDGFIVSDNVAVHSVKTKDEQFKYTDHQPVKMEVGLK</sequence>
<dbReference type="Proteomes" id="UP000429730">
    <property type="component" value="Unassembled WGS sequence"/>
</dbReference>
<feature type="non-terminal residue" evidence="1">
    <location>
        <position position="1"/>
    </location>
</feature>
<reference evidence="1 2" key="1">
    <citation type="submission" date="2019-04" db="EMBL/GenBank/DDBJ databases">
        <title>Step-wise assembly of the neonatal virome modulated by breast feeding.</title>
        <authorList>
            <person name="Liang G."/>
            <person name="Bushman F."/>
        </authorList>
    </citation>
    <scope>NUCLEOTIDE SEQUENCE [LARGE SCALE GENOMIC DNA]</scope>
    <source>
        <strain evidence="1 2">E3754</strain>
    </source>
</reference>
<dbReference type="AlphaFoldDB" id="A0AAP6VAG3"/>
<dbReference type="GO" id="GO:0004519">
    <property type="term" value="F:endonuclease activity"/>
    <property type="evidence" value="ECO:0007669"/>
    <property type="project" value="UniProtKB-KW"/>
</dbReference>
<name>A0AAP6VAG3_ENTFL</name>
<proteinExistence type="predicted"/>
<accession>A0AAP6VAG3</accession>
<keyword evidence="1" id="KW-0255">Endonuclease</keyword>
<comment type="caution">
    <text evidence="1">The sequence shown here is derived from an EMBL/GenBank/DDBJ whole genome shotgun (WGS) entry which is preliminary data.</text>
</comment>
<organism evidence="1 2">
    <name type="scientific">Enterococcus faecalis</name>
    <name type="common">Streptococcus faecalis</name>
    <dbReference type="NCBI Taxonomy" id="1351"/>
    <lineage>
        <taxon>Bacteria</taxon>
        <taxon>Bacillati</taxon>
        <taxon>Bacillota</taxon>
        <taxon>Bacilli</taxon>
        <taxon>Lactobacillales</taxon>
        <taxon>Enterococcaceae</taxon>
        <taxon>Enterococcus</taxon>
    </lineage>
</organism>
<gene>
    <name evidence="1" type="ORF">GTI81_17370</name>
</gene>
<protein>
    <submittedName>
        <fullName evidence="1">Endonuclease</fullName>
    </submittedName>
</protein>
<evidence type="ECO:0000313" key="2">
    <source>
        <dbReference type="Proteomes" id="UP000429730"/>
    </source>
</evidence>
<evidence type="ECO:0000313" key="1">
    <source>
        <dbReference type="EMBL" id="MXS54426.1"/>
    </source>
</evidence>
<keyword evidence="1" id="KW-0378">Hydrolase</keyword>
<keyword evidence="1" id="KW-0540">Nuclease</keyword>